<comment type="caution">
    <text evidence="1">The sequence shown here is derived from an EMBL/GenBank/DDBJ whole genome shotgun (WGS) entry which is preliminary data.</text>
</comment>
<accession>A0A1X2I3Z1</accession>
<gene>
    <name evidence="1" type="ORF">BCR42DRAFT_141864</name>
</gene>
<organism evidence="1 2">
    <name type="scientific">Absidia repens</name>
    <dbReference type="NCBI Taxonomy" id="90262"/>
    <lineage>
        <taxon>Eukaryota</taxon>
        <taxon>Fungi</taxon>
        <taxon>Fungi incertae sedis</taxon>
        <taxon>Mucoromycota</taxon>
        <taxon>Mucoromycotina</taxon>
        <taxon>Mucoromycetes</taxon>
        <taxon>Mucorales</taxon>
        <taxon>Cunninghamellaceae</taxon>
        <taxon>Absidia</taxon>
    </lineage>
</organism>
<reference evidence="1 2" key="1">
    <citation type="submission" date="2016-07" db="EMBL/GenBank/DDBJ databases">
        <title>Pervasive Adenine N6-methylation of Active Genes in Fungi.</title>
        <authorList>
            <consortium name="DOE Joint Genome Institute"/>
            <person name="Mondo S.J."/>
            <person name="Dannebaum R.O."/>
            <person name="Kuo R.C."/>
            <person name="Labutti K."/>
            <person name="Haridas S."/>
            <person name="Kuo A."/>
            <person name="Salamov A."/>
            <person name="Ahrendt S.R."/>
            <person name="Lipzen A."/>
            <person name="Sullivan W."/>
            <person name="Andreopoulos W.B."/>
            <person name="Clum A."/>
            <person name="Lindquist E."/>
            <person name="Daum C."/>
            <person name="Ramamoorthy G.K."/>
            <person name="Gryganskyi A."/>
            <person name="Culley D."/>
            <person name="Magnuson J.K."/>
            <person name="James T.Y."/>
            <person name="O'Malley M.A."/>
            <person name="Stajich J.E."/>
            <person name="Spatafora J.W."/>
            <person name="Visel A."/>
            <person name="Grigoriev I.V."/>
        </authorList>
    </citation>
    <scope>NUCLEOTIDE SEQUENCE [LARGE SCALE GENOMIC DNA]</scope>
    <source>
        <strain evidence="1 2">NRRL 1336</strain>
    </source>
</reference>
<proteinExistence type="predicted"/>
<sequence length="205" mass="23377">MYNCSKKGVKPFIMNSKEEVHYILQKIDSLNRHVIWNGSNRIQKSLWKTFSVTMTSILSGTLEMMALSRPNYYHYSPTLTSLTIRMMSTATILSSVIRIMMGSVTPINHETYGNSAWNGPYWSNRPFLRGDGSHILPIMETKAGVSLTVLIELDTNIISQSIQHIKECIMLTNIKTCSVEDHQQVLNPVLEGFSWHKFQSPFFSV</sequence>
<dbReference type="OrthoDB" id="10573730at2759"/>
<name>A0A1X2I3Z1_9FUNG</name>
<keyword evidence="2" id="KW-1185">Reference proteome</keyword>
<dbReference type="AlphaFoldDB" id="A0A1X2I3Z1"/>
<dbReference type="EMBL" id="MCGE01000030">
    <property type="protein sequence ID" value="ORZ08678.1"/>
    <property type="molecule type" value="Genomic_DNA"/>
</dbReference>
<evidence type="ECO:0000313" key="2">
    <source>
        <dbReference type="Proteomes" id="UP000193560"/>
    </source>
</evidence>
<protein>
    <submittedName>
        <fullName evidence="1">Uncharacterized protein</fullName>
    </submittedName>
</protein>
<dbReference type="Proteomes" id="UP000193560">
    <property type="component" value="Unassembled WGS sequence"/>
</dbReference>
<evidence type="ECO:0000313" key="1">
    <source>
        <dbReference type="EMBL" id="ORZ08678.1"/>
    </source>
</evidence>